<protein>
    <submittedName>
        <fullName evidence="5">Shikimate dehydrogenase</fullName>
    </submittedName>
</protein>
<dbReference type="GO" id="GO:0005829">
    <property type="term" value="C:cytosol"/>
    <property type="evidence" value="ECO:0007669"/>
    <property type="project" value="TreeGrafter"/>
</dbReference>
<evidence type="ECO:0000313" key="5">
    <source>
        <dbReference type="EMBL" id="MBI5168146.1"/>
    </source>
</evidence>
<feature type="domain" description="Shikimate dehydrogenase substrate binding N-terminal" evidence="3">
    <location>
        <begin position="8"/>
        <end position="90"/>
    </location>
</feature>
<dbReference type="SUPFAM" id="SSF53223">
    <property type="entry name" value="Aminoacid dehydrogenase-like, N-terminal domain"/>
    <property type="match status" value="1"/>
</dbReference>
<dbReference type="EMBL" id="JACRIW010000013">
    <property type="protein sequence ID" value="MBI5168146.1"/>
    <property type="molecule type" value="Genomic_DNA"/>
</dbReference>
<feature type="domain" description="SDH C-terminal" evidence="4">
    <location>
        <begin position="237"/>
        <end position="266"/>
    </location>
</feature>
<dbReference type="GO" id="GO:0009423">
    <property type="term" value="P:chorismate biosynthetic process"/>
    <property type="evidence" value="ECO:0007669"/>
    <property type="project" value="TreeGrafter"/>
</dbReference>
<gene>
    <name evidence="5" type="ORF">HZA61_01525</name>
</gene>
<proteinExistence type="predicted"/>
<dbReference type="InterPro" id="IPR013708">
    <property type="entry name" value="Shikimate_DH-bd_N"/>
</dbReference>
<dbReference type="Pfam" id="PF18317">
    <property type="entry name" value="SDH_C"/>
    <property type="match status" value="1"/>
</dbReference>
<dbReference type="Gene3D" id="3.40.50.720">
    <property type="entry name" value="NAD(P)-binding Rossmann-like Domain"/>
    <property type="match status" value="1"/>
</dbReference>
<keyword evidence="2" id="KW-0057">Aromatic amino acid biosynthesis</keyword>
<dbReference type="PANTHER" id="PTHR21089:SF1">
    <property type="entry name" value="BIFUNCTIONAL 3-DEHYDROQUINATE DEHYDRATASE_SHIKIMATE DEHYDROGENASE, CHLOROPLASTIC"/>
    <property type="match status" value="1"/>
</dbReference>
<evidence type="ECO:0000259" key="4">
    <source>
        <dbReference type="Pfam" id="PF18317"/>
    </source>
</evidence>
<dbReference type="GO" id="GO:0019632">
    <property type="term" value="P:shikimate metabolic process"/>
    <property type="evidence" value="ECO:0007669"/>
    <property type="project" value="TreeGrafter"/>
</dbReference>
<dbReference type="AlphaFoldDB" id="A0A933W7P9"/>
<dbReference type="Proteomes" id="UP000696931">
    <property type="component" value="Unassembled WGS sequence"/>
</dbReference>
<dbReference type="CDD" id="cd01065">
    <property type="entry name" value="NAD_bind_Shikimate_DH"/>
    <property type="match status" value="1"/>
</dbReference>
<dbReference type="Pfam" id="PF08501">
    <property type="entry name" value="Shikimate_dh_N"/>
    <property type="match status" value="1"/>
</dbReference>
<evidence type="ECO:0000259" key="3">
    <source>
        <dbReference type="Pfam" id="PF08501"/>
    </source>
</evidence>
<dbReference type="InterPro" id="IPR036291">
    <property type="entry name" value="NAD(P)-bd_dom_sf"/>
</dbReference>
<evidence type="ECO:0000256" key="2">
    <source>
        <dbReference type="ARBA" id="ARBA00023141"/>
    </source>
</evidence>
<dbReference type="InterPro" id="IPR046346">
    <property type="entry name" value="Aminoacid_DH-like_N_sf"/>
</dbReference>
<dbReference type="InterPro" id="IPR022893">
    <property type="entry name" value="Shikimate_DH_fam"/>
</dbReference>
<name>A0A933W7P9_UNCEI</name>
<accession>A0A933W7P9</accession>
<dbReference type="Gene3D" id="3.40.50.10860">
    <property type="entry name" value="Leucine Dehydrogenase, chain A, domain 1"/>
    <property type="match status" value="1"/>
</dbReference>
<dbReference type="GO" id="GO:0004764">
    <property type="term" value="F:shikimate 3-dehydrogenase (NADP+) activity"/>
    <property type="evidence" value="ECO:0007669"/>
    <property type="project" value="InterPro"/>
</dbReference>
<evidence type="ECO:0000313" key="6">
    <source>
        <dbReference type="Proteomes" id="UP000696931"/>
    </source>
</evidence>
<dbReference type="SUPFAM" id="SSF51735">
    <property type="entry name" value="NAD(P)-binding Rossmann-fold domains"/>
    <property type="match status" value="1"/>
</dbReference>
<reference evidence="5" key="1">
    <citation type="submission" date="2020-07" db="EMBL/GenBank/DDBJ databases">
        <title>Huge and variable diversity of episymbiotic CPR bacteria and DPANN archaea in groundwater ecosystems.</title>
        <authorList>
            <person name="He C.Y."/>
            <person name="Keren R."/>
            <person name="Whittaker M."/>
            <person name="Farag I.F."/>
            <person name="Doudna J."/>
            <person name="Cate J.H.D."/>
            <person name="Banfield J.F."/>
        </authorList>
    </citation>
    <scope>NUCLEOTIDE SEQUENCE</scope>
    <source>
        <strain evidence="5">NC_groundwater_1813_Pr3_B-0.1um_71_17</strain>
    </source>
</reference>
<dbReference type="PANTHER" id="PTHR21089">
    <property type="entry name" value="SHIKIMATE DEHYDROGENASE"/>
    <property type="match status" value="1"/>
</dbReference>
<dbReference type="GO" id="GO:0050661">
    <property type="term" value="F:NADP binding"/>
    <property type="evidence" value="ECO:0007669"/>
    <property type="project" value="TreeGrafter"/>
</dbReference>
<dbReference type="InterPro" id="IPR041121">
    <property type="entry name" value="SDH_C"/>
</dbReference>
<evidence type="ECO:0000256" key="1">
    <source>
        <dbReference type="ARBA" id="ARBA00004871"/>
    </source>
</evidence>
<comment type="pathway">
    <text evidence="1">Metabolic intermediate biosynthesis; chorismate biosynthesis; chorismate from D-erythrose 4-phosphate and phosphoenolpyruvate: step 4/7.</text>
</comment>
<comment type="caution">
    <text evidence="5">The sequence shown here is derived from an EMBL/GenBank/DDBJ whole genome shotgun (WGS) entry which is preliminary data.</text>
</comment>
<keyword evidence="2" id="KW-0028">Amino-acid biosynthesis</keyword>
<organism evidence="5 6">
    <name type="scientific">Eiseniibacteriota bacterium</name>
    <dbReference type="NCBI Taxonomy" id="2212470"/>
    <lineage>
        <taxon>Bacteria</taxon>
        <taxon>Candidatus Eiseniibacteriota</taxon>
    </lineage>
</organism>
<sequence length="270" mass="29064">MTHVQTAVLGDPLAYTLSPVLHRAGCAALGITCEASAVRTPPERLGETLRELAARGLVGCNLTHPLKEHALDQVEKASLSAERARSVNKIVFREDGWWGETTDGPGFLDLLKEKHFDPARQRVVLLGAGGAARSLAVALYWAGCRDVTVSARRPKDAKFAWGEGLDERFLGWRSAEERDALGEATVVVNCTPLGADELPVAIDRIAPGAFVVDLTYGPELTPWVRAARAAGRESADGLGLLVHQARRALTLWLGQEVPIEPMAAAVGWPR</sequence>
<dbReference type="GO" id="GO:0009073">
    <property type="term" value="P:aromatic amino acid family biosynthetic process"/>
    <property type="evidence" value="ECO:0007669"/>
    <property type="project" value="UniProtKB-KW"/>
</dbReference>